<dbReference type="Pfam" id="PF02810">
    <property type="entry name" value="SEC-C"/>
    <property type="match status" value="1"/>
</dbReference>
<name>A0A9W6GL99_9FUSO</name>
<keyword evidence="3" id="KW-1185">Reference proteome</keyword>
<sequence length="151" mass="17109">MSIEKKYMDFVEGKGTPETAEELMKSRYAAYTVGNIDYIMETHDPATRGGISIEETEEWAKSSEWLGLEIISTEAGTPSDDQGIVEFKATYKEEGEVQVHHEKSAFVKIEGKWYYHGWMPLQQTIVKEKKIGRNDPCPCGSGKKYKKCCGK</sequence>
<gene>
    <name evidence="2" type="ORF">PM10SUCC1_14480</name>
</gene>
<dbReference type="RefSeq" id="WP_281834768.1">
    <property type="nucleotide sequence ID" value="NZ_BSDY01000006.1"/>
</dbReference>
<proteinExistence type="predicted"/>
<dbReference type="PANTHER" id="PTHR33747">
    <property type="entry name" value="UPF0225 PROTEIN SCO1677"/>
    <property type="match status" value="1"/>
</dbReference>
<evidence type="ECO:0000259" key="1">
    <source>
        <dbReference type="Pfam" id="PF17775"/>
    </source>
</evidence>
<evidence type="ECO:0000313" key="2">
    <source>
        <dbReference type="EMBL" id="GLI55934.1"/>
    </source>
</evidence>
<dbReference type="Pfam" id="PF17775">
    <property type="entry name" value="YchJ_M-like"/>
    <property type="match status" value="1"/>
</dbReference>
<protein>
    <submittedName>
        <fullName evidence="2">UPF0225 protein</fullName>
    </submittedName>
</protein>
<dbReference type="InterPro" id="IPR048469">
    <property type="entry name" value="YchJ-like_M"/>
</dbReference>
<dbReference type="SUPFAM" id="SSF54427">
    <property type="entry name" value="NTF2-like"/>
    <property type="match status" value="1"/>
</dbReference>
<dbReference type="Gene3D" id="3.10.450.50">
    <property type="match status" value="1"/>
</dbReference>
<dbReference type="Proteomes" id="UP001144471">
    <property type="component" value="Unassembled WGS sequence"/>
</dbReference>
<dbReference type="AlphaFoldDB" id="A0A9W6GL99"/>
<dbReference type="InterPro" id="IPR032710">
    <property type="entry name" value="NTF2-like_dom_sf"/>
</dbReference>
<dbReference type="EMBL" id="BSDY01000006">
    <property type="protein sequence ID" value="GLI55934.1"/>
    <property type="molecule type" value="Genomic_DNA"/>
</dbReference>
<feature type="domain" description="YchJ-like middle NTF2-like" evidence="1">
    <location>
        <begin position="19"/>
        <end position="116"/>
    </location>
</feature>
<dbReference type="PANTHER" id="PTHR33747:SF1">
    <property type="entry name" value="ADENYLATE CYCLASE-ASSOCIATED CAP C-TERMINAL DOMAIN-CONTAINING PROTEIN"/>
    <property type="match status" value="1"/>
</dbReference>
<dbReference type="NCBIfam" id="NF002486">
    <property type="entry name" value="PRK01752.1"/>
    <property type="match status" value="1"/>
</dbReference>
<dbReference type="InterPro" id="IPR004027">
    <property type="entry name" value="SEC_C_motif"/>
</dbReference>
<organism evidence="2 3">
    <name type="scientific">Propionigenium maris DSM 9537</name>
    <dbReference type="NCBI Taxonomy" id="1123000"/>
    <lineage>
        <taxon>Bacteria</taxon>
        <taxon>Fusobacteriati</taxon>
        <taxon>Fusobacteriota</taxon>
        <taxon>Fusobacteriia</taxon>
        <taxon>Fusobacteriales</taxon>
        <taxon>Fusobacteriaceae</taxon>
        <taxon>Propionigenium</taxon>
    </lineage>
</organism>
<evidence type="ECO:0000313" key="3">
    <source>
        <dbReference type="Proteomes" id="UP001144471"/>
    </source>
</evidence>
<comment type="caution">
    <text evidence="2">The sequence shown here is derived from an EMBL/GenBank/DDBJ whole genome shotgun (WGS) entry which is preliminary data.</text>
</comment>
<reference evidence="2" key="1">
    <citation type="submission" date="2022-12" db="EMBL/GenBank/DDBJ databases">
        <title>Reference genome sequencing for broad-spectrum identification of bacterial and archaeal isolates by mass spectrometry.</title>
        <authorList>
            <person name="Sekiguchi Y."/>
            <person name="Tourlousse D.M."/>
        </authorList>
    </citation>
    <scope>NUCLEOTIDE SEQUENCE</scope>
    <source>
        <strain evidence="2">10succ1</strain>
    </source>
</reference>
<accession>A0A9W6GL99</accession>
<dbReference type="SUPFAM" id="SSF103642">
    <property type="entry name" value="Sec-C motif"/>
    <property type="match status" value="1"/>
</dbReference>